<name>A0ABT9CPI4_9PSED</name>
<accession>A0ABT9CPI4</accession>
<protein>
    <submittedName>
        <fullName evidence="2">Uncharacterized protein</fullName>
    </submittedName>
</protein>
<reference evidence="2 3" key="1">
    <citation type="submission" date="2023-07" db="EMBL/GenBank/DDBJ databases">
        <title>Identification of four novel Pseudomonas species associated with bacterial leaf spot of cucurbits.</title>
        <authorList>
            <person name="Fullem K.R."/>
        </authorList>
    </citation>
    <scope>NUCLEOTIDE SEQUENCE [LARGE SCALE GENOMIC DNA]</scope>
    <source>
        <strain evidence="2 3">KFB 138</strain>
    </source>
</reference>
<organism evidence="2 3">
    <name type="scientific">Pseudomonas serbiensis</name>
    <dbReference type="NCBI Taxonomy" id="3064350"/>
    <lineage>
        <taxon>Bacteria</taxon>
        <taxon>Pseudomonadati</taxon>
        <taxon>Pseudomonadota</taxon>
        <taxon>Gammaproteobacteria</taxon>
        <taxon>Pseudomonadales</taxon>
        <taxon>Pseudomonadaceae</taxon>
        <taxon>Pseudomonas</taxon>
    </lineage>
</organism>
<evidence type="ECO:0000313" key="2">
    <source>
        <dbReference type="EMBL" id="MDO7927404.1"/>
    </source>
</evidence>
<gene>
    <name evidence="2" type="ORF">Q6A51_11475</name>
</gene>
<evidence type="ECO:0000313" key="3">
    <source>
        <dbReference type="Proteomes" id="UP001223016"/>
    </source>
</evidence>
<comment type="caution">
    <text evidence="2">The sequence shown here is derived from an EMBL/GenBank/DDBJ whole genome shotgun (WGS) entry which is preliminary data.</text>
</comment>
<dbReference type="EMBL" id="JAUQOO010000007">
    <property type="protein sequence ID" value="MDO7927404.1"/>
    <property type="molecule type" value="Genomic_DNA"/>
</dbReference>
<proteinExistence type="predicted"/>
<feature type="region of interest" description="Disordered" evidence="1">
    <location>
        <begin position="246"/>
        <end position="289"/>
    </location>
</feature>
<dbReference type="RefSeq" id="WP_304574840.1">
    <property type="nucleotide sequence ID" value="NZ_JAUQOO010000007.1"/>
</dbReference>
<keyword evidence="3" id="KW-1185">Reference proteome</keyword>
<dbReference type="Proteomes" id="UP001223016">
    <property type="component" value="Unassembled WGS sequence"/>
</dbReference>
<sequence>MINNIESHAAPLPVTPVSAIKAVATPDIDEPAEVSAPSPDTTNISILSRQLSESAARAEVRDQSLSRQALGDLALRFQAHFGSVPYDRSDAMSVLPDATINDPFLRERDRQAVEYVIRDMQRDPCARNPFAGLSYEQLTVIAYDESDTFTLHERHAAYRGACHIELEWGMDIYGRSQQGDFIQDPHLFYAEHLIYYRSLPPIKQAQSPADYEAKVEGWMLEAAAGPKKDERLLTLFEILAGAIPGKDDKEKEKTSDAKEADTPAASGPGIKTSSLSPGVSPTPAGAARS</sequence>
<evidence type="ECO:0000256" key="1">
    <source>
        <dbReference type="SAM" id="MobiDB-lite"/>
    </source>
</evidence>
<feature type="compositionally biased region" description="Basic and acidic residues" evidence="1">
    <location>
        <begin position="246"/>
        <end position="261"/>
    </location>
</feature>